<dbReference type="InterPro" id="IPR001789">
    <property type="entry name" value="Sig_transdc_resp-reg_receiver"/>
</dbReference>
<protein>
    <recommendedName>
        <fullName evidence="1">Stage 0 sporulation protein A homolog</fullName>
    </recommendedName>
</protein>
<keyword evidence="4" id="KW-0597">Phosphoprotein</keyword>
<dbReference type="Pfam" id="PF00072">
    <property type="entry name" value="Response_reg"/>
    <property type="match status" value="1"/>
</dbReference>
<proteinExistence type="predicted"/>
<dbReference type="STRING" id="1294263.JCM21531_191"/>
<dbReference type="SMART" id="SM00448">
    <property type="entry name" value="REC"/>
    <property type="match status" value="1"/>
</dbReference>
<dbReference type="InterPro" id="IPR001932">
    <property type="entry name" value="PPM-type_phosphatase-like_dom"/>
</dbReference>
<feature type="modified residue" description="4-aspartylphosphate" evidence="4">
    <location>
        <position position="54"/>
    </location>
</feature>
<reference evidence="6" key="1">
    <citation type="journal article" date="2014" name="Genome Announc.">
        <title>Draft Genome Sequence of Clostridium straminisolvens Strain JCM 21531T, Isolated from a Cellulose-Degrading Bacterial Community.</title>
        <authorList>
            <person name="Yuki M."/>
            <person name="Oshima K."/>
            <person name="Suda W."/>
            <person name="Sakamoto M."/>
            <person name="Kitamura K."/>
            <person name="Iida T."/>
            <person name="Hattori M."/>
            <person name="Ohkuma M."/>
        </authorList>
    </citation>
    <scope>NUCLEOTIDE SEQUENCE [LARGE SCALE GENOMIC DNA]</scope>
    <source>
        <strain evidence="6">JCM 21531</strain>
    </source>
</reference>
<dbReference type="SUPFAM" id="SSF81606">
    <property type="entry name" value="PP2C-like"/>
    <property type="match status" value="1"/>
</dbReference>
<name>W4V184_9FIRM</name>
<dbReference type="Pfam" id="PF07228">
    <property type="entry name" value="SpoIIE"/>
    <property type="match status" value="1"/>
</dbReference>
<dbReference type="SUPFAM" id="SSF52172">
    <property type="entry name" value="CheY-like"/>
    <property type="match status" value="1"/>
</dbReference>
<dbReference type="GO" id="GO:0016791">
    <property type="term" value="F:phosphatase activity"/>
    <property type="evidence" value="ECO:0007669"/>
    <property type="project" value="TreeGrafter"/>
</dbReference>
<dbReference type="Gene3D" id="3.40.50.2300">
    <property type="match status" value="1"/>
</dbReference>
<evidence type="ECO:0000256" key="2">
    <source>
        <dbReference type="ARBA" id="ARBA00022801"/>
    </source>
</evidence>
<evidence type="ECO:0000256" key="3">
    <source>
        <dbReference type="ARBA" id="ARBA00024867"/>
    </source>
</evidence>
<accession>W4V184</accession>
<sequence>MAKILVIDDESTILQNIKFLLEIDGNEVITASSGLDGLRIFMDNYNSIDVVITDMKMPKLSGMDILREIKKIIPQMAVIILTGHGDLDNAILAMKEGAFEYLRKPVTAQDLSIAITNAINRKKLLMENEKMTRELLEHRNYLQGLHDSAAKILLNMLPKSLPNIDGFNFAVEYKCCDDVGGDMYDVCDIGDYICFYVFDVSNHGILAAVISIIIKSFLQNIEYNYRQGINKRRFPEIVLDLNLELLSNTAQNVFASLFLGFIDKNSKKLYTVSAGHITQYIVKNSGLVPLESTGPILGVFEDSTYTCTVNQLEPGDKVLLFTDGIVESPSNSNCENAANNQFFGYENMLKVLESCKNESLSTIIDKTMKAVKEFSNNTCLDDMTILGIEVLKEN</sequence>
<gene>
    <name evidence="6" type="ORF">JCM21531_191</name>
</gene>
<dbReference type="PROSITE" id="PS50110">
    <property type="entry name" value="RESPONSE_REGULATORY"/>
    <property type="match status" value="1"/>
</dbReference>
<feature type="domain" description="Response regulatory" evidence="5">
    <location>
        <begin position="3"/>
        <end position="119"/>
    </location>
</feature>
<organism evidence="6 7">
    <name type="scientific">Acetivibrio straminisolvens JCM 21531</name>
    <dbReference type="NCBI Taxonomy" id="1294263"/>
    <lineage>
        <taxon>Bacteria</taxon>
        <taxon>Bacillati</taxon>
        <taxon>Bacillota</taxon>
        <taxon>Clostridia</taxon>
        <taxon>Eubacteriales</taxon>
        <taxon>Oscillospiraceae</taxon>
        <taxon>Acetivibrio</taxon>
    </lineage>
</organism>
<evidence type="ECO:0000256" key="1">
    <source>
        <dbReference type="ARBA" id="ARBA00018672"/>
    </source>
</evidence>
<dbReference type="PANTHER" id="PTHR43156">
    <property type="entry name" value="STAGE II SPORULATION PROTEIN E-RELATED"/>
    <property type="match status" value="1"/>
</dbReference>
<dbReference type="InterPro" id="IPR052016">
    <property type="entry name" value="Bact_Sigma-Reg"/>
</dbReference>
<evidence type="ECO:0000259" key="5">
    <source>
        <dbReference type="PROSITE" id="PS50110"/>
    </source>
</evidence>
<dbReference type="GO" id="GO:0000160">
    <property type="term" value="P:phosphorelay signal transduction system"/>
    <property type="evidence" value="ECO:0007669"/>
    <property type="project" value="InterPro"/>
</dbReference>
<dbReference type="PANTHER" id="PTHR43156:SF2">
    <property type="entry name" value="STAGE II SPORULATION PROTEIN E"/>
    <property type="match status" value="1"/>
</dbReference>
<evidence type="ECO:0000313" key="6">
    <source>
        <dbReference type="EMBL" id="GAE86862.1"/>
    </source>
</evidence>
<evidence type="ECO:0000313" key="7">
    <source>
        <dbReference type="Proteomes" id="UP000019109"/>
    </source>
</evidence>
<dbReference type="InterPro" id="IPR036457">
    <property type="entry name" value="PPM-type-like_dom_sf"/>
</dbReference>
<dbReference type="RefSeq" id="WP_038286642.1">
    <property type="nucleotide sequence ID" value="NZ_BAVR01000002.1"/>
</dbReference>
<dbReference type="EMBL" id="BAVR01000002">
    <property type="protein sequence ID" value="GAE86862.1"/>
    <property type="molecule type" value="Genomic_DNA"/>
</dbReference>
<comment type="caution">
    <text evidence="6">The sequence shown here is derived from an EMBL/GenBank/DDBJ whole genome shotgun (WGS) entry which is preliminary data.</text>
</comment>
<comment type="function">
    <text evidence="3">May play the central regulatory role in sporulation. It may be an element of the effector pathway responsible for the activation of sporulation genes in response to nutritional stress. Spo0A may act in concert with spo0H (a sigma factor) to control the expression of some genes that are critical to the sporulation process.</text>
</comment>
<keyword evidence="2" id="KW-0378">Hydrolase</keyword>
<dbReference type="Proteomes" id="UP000019109">
    <property type="component" value="Unassembled WGS sequence"/>
</dbReference>
<dbReference type="AlphaFoldDB" id="W4V184"/>
<dbReference type="OrthoDB" id="9763484at2"/>
<dbReference type="InterPro" id="IPR011006">
    <property type="entry name" value="CheY-like_superfamily"/>
</dbReference>
<dbReference type="Gene3D" id="3.60.40.10">
    <property type="entry name" value="PPM-type phosphatase domain"/>
    <property type="match status" value="1"/>
</dbReference>
<keyword evidence="7" id="KW-1185">Reference proteome</keyword>
<evidence type="ECO:0000256" key="4">
    <source>
        <dbReference type="PROSITE-ProRule" id="PRU00169"/>
    </source>
</evidence>
<dbReference type="SMART" id="SM00331">
    <property type="entry name" value="PP2C_SIG"/>
    <property type="match status" value="1"/>
</dbReference>